<dbReference type="AlphaFoldDB" id="F0WQN2"/>
<reference evidence="1" key="1">
    <citation type="journal article" date="2011" name="PLoS Biol.">
        <title>Gene gain and loss during evolution of obligate parasitism in the white rust pathogen of Arabidopsis thaliana.</title>
        <authorList>
            <person name="Kemen E."/>
            <person name="Gardiner A."/>
            <person name="Schultz-Larsen T."/>
            <person name="Kemen A.C."/>
            <person name="Balmuth A.L."/>
            <person name="Robert-Seilaniantz A."/>
            <person name="Bailey K."/>
            <person name="Holub E."/>
            <person name="Studholme D.J."/>
            <person name="Maclean D."/>
            <person name="Jones J.D."/>
        </authorList>
    </citation>
    <scope>NUCLEOTIDE SEQUENCE</scope>
</reference>
<dbReference type="HOGENOM" id="CLU_200762_0_0_1"/>
<sequence>MNSSMFPVIKHKVIGGCRLRLPSPDLKVVEHSFHVLTLQDTYNQHVFFPY</sequence>
<reference evidence="1" key="2">
    <citation type="submission" date="2011-02" db="EMBL/GenBank/DDBJ databases">
        <authorList>
            <person name="MacLean D."/>
        </authorList>
    </citation>
    <scope>NUCLEOTIDE SEQUENCE</scope>
</reference>
<dbReference type="EMBL" id="FR824246">
    <property type="protein sequence ID" value="CCA23641.1"/>
    <property type="molecule type" value="Genomic_DNA"/>
</dbReference>
<gene>
    <name evidence="1" type="primary">AlNc14C201G8693</name>
    <name evidence="1" type="ORF">ALNC14_097850</name>
</gene>
<accession>F0WQN2</accession>
<organism evidence="1">
    <name type="scientific">Albugo laibachii Nc14</name>
    <dbReference type="NCBI Taxonomy" id="890382"/>
    <lineage>
        <taxon>Eukaryota</taxon>
        <taxon>Sar</taxon>
        <taxon>Stramenopiles</taxon>
        <taxon>Oomycota</taxon>
        <taxon>Peronosporomycetes</taxon>
        <taxon>Albuginales</taxon>
        <taxon>Albuginaceae</taxon>
        <taxon>Albugo</taxon>
    </lineage>
</organism>
<protein>
    <submittedName>
        <fullName evidence="1">AlNc14C201G8693 protein</fullName>
    </submittedName>
</protein>
<proteinExistence type="predicted"/>
<evidence type="ECO:0000313" key="1">
    <source>
        <dbReference type="EMBL" id="CCA23641.1"/>
    </source>
</evidence>
<name>F0WQN2_9STRA</name>